<keyword evidence="3" id="KW-0813">Transport</keyword>
<feature type="transmembrane region" description="Helical" evidence="8">
    <location>
        <begin position="112"/>
        <end position="129"/>
    </location>
</feature>
<sequence>MTKPMVVMLFIQLHLTAMLSIFTVRILEVTSLAHWEAILLDCVLEMLLVWVYLKGLSRFPGKNMIEIISETTGTWLVRLILLPFAVFLFFHLTLLNRYQIFKINVVLLQDTPLWAITLIYMALPLYAACKGFSVILRISAALFIFYIPFVLFSLFISAHNFDFHNIFPIWDPKMTFLAQPTYYSSLISFSGFLFLGMLSLDKPFKPSRLMLVMIILAFFYLSTVYVPLLIFSEEVAITFQYPNVLASDTIDLEWVVFDWLPTFSVVSSTGLGILEAATTLWTATTLIKKLFLPINEVWIASGLTLAMFLLSMLVRNSSDLNHFLLMNSIPGIYSMLVLPLAVALSGLWKRRASA</sequence>
<evidence type="ECO:0000256" key="1">
    <source>
        <dbReference type="ARBA" id="ARBA00004141"/>
    </source>
</evidence>
<reference evidence="9" key="1">
    <citation type="submission" date="2020-06" db="EMBL/GenBank/DDBJ databases">
        <title>Paenibacillus sp. nov., isolated from soil.</title>
        <authorList>
            <person name="Seo Y.L."/>
        </authorList>
    </citation>
    <scope>NUCLEOTIDE SEQUENCE [LARGE SCALE GENOMIC DNA]</scope>
    <source>
        <strain evidence="9">JW14</strain>
    </source>
</reference>
<dbReference type="GO" id="GO:0009847">
    <property type="term" value="P:spore germination"/>
    <property type="evidence" value="ECO:0007669"/>
    <property type="project" value="InterPro"/>
</dbReference>
<dbReference type="AlphaFoldDB" id="A0A850EN18"/>
<evidence type="ECO:0000256" key="5">
    <source>
        <dbReference type="ARBA" id="ARBA00022692"/>
    </source>
</evidence>
<accession>A0A850EN18</accession>
<dbReference type="RefSeq" id="WP_175371316.1">
    <property type="nucleotide sequence ID" value="NZ_JABWCS010000203.1"/>
</dbReference>
<feature type="transmembrane region" description="Helical" evidence="8">
    <location>
        <begin position="290"/>
        <end position="310"/>
    </location>
</feature>
<keyword evidence="7 8" id="KW-0472">Membrane</keyword>
<dbReference type="GO" id="GO:0016020">
    <property type="term" value="C:membrane"/>
    <property type="evidence" value="ECO:0007669"/>
    <property type="project" value="UniProtKB-SubCell"/>
</dbReference>
<feature type="transmembrane region" description="Helical" evidence="8">
    <location>
        <begin position="259"/>
        <end position="283"/>
    </location>
</feature>
<feature type="transmembrane region" description="Helical" evidence="8">
    <location>
        <begin position="74"/>
        <end position="92"/>
    </location>
</feature>
<feature type="transmembrane region" description="Helical" evidence="8">
    <location>
        <begin position="141"/>
        <end position="161"/>
    </location>
</feature>
<dbReference type="EMBL" id="JABWCS010000203">
    <property type="protein sequence ID" value="NUU60744.1"/>
    <property type="molecule type" value="Genomic_DNA"/>
</dbReference>
<evidence type="ECO:0000256" key="2">
    <source>
        <dbReference type="ARBA" id="ARBA00007998"/>
    </source>
</evidence>
<feature type="transmembrane region" description="Helical" evidence="8">
    <location>
        <begin position="181"/>
        <end position="200"/>
    </location>
</feature>
<evidence type="ECO:0000256" key="6">
    <source>
        <dbReference type="ARBA" id="ARBA00022989"/>
    </source>
</evidence>
<feature type="transmembrane region" description="Helical" evidence="8">
    <location>
        <begin position="330"/>
        <end position="348"/>
    </location>
</feature>
<proteinExistence type="inferred from homology"/>
<feature type="transmembrane region" description="Helical" evidence="8">
    <location>
        <begin position="33"/>
        <end position="53"/>
    </location>
</feature>
<evidence type="ECO:0000313" key="10">
    <source>
        <dbReference type="Proteomes" id="UP000564806"/>
    </source>
</evidence>
<keyword evidence="4" id="KW-0309">Germination</keyword>
<gene>
    <name evidence="9" type="ORF">HPT30_10345</name>
</gene>
<evidence type="ECO:0000256" key="7">
    <source>
        <dbReference type="ARBA" id="ARBA00023136"/>
    </source>
</evidence>
<keyword evidence="10" id="KW-1185">Reference proteome</keyword>
<evidence type="ECO:0000313" key="9">
    <source>
        <dbReference type="EMBL" id="NUU60744.1"/>
    </source>
</evidence>
<protein>
    <submittedName>
        <fullName evidence="9">GerAB/ArcD/ProY family transporter</fullName>
    </submittedName>
</protein>
<feature type="transmembrane region" description="Helical" evidence="8">
    <location>
        <begin position="209"/>
        <end position="231"/>
    </location>
</feature>
<keyword evidence="5 8" id="KW-0812">Transmembrane</keyword>
<keyword evidence="6 8" id="KW-1133">Transmembrane helix</keyword>
<organism evidence="9 10">
    <name type="scientific">Paenibacillus agri</name>
    <dbReference type="NCBI Taxonomy" id="2744309"/>
    <lineage>
        <taxon>Bacteria</taxon>
        <taxon>Bacillati</taxon>
        <taxon>Bacillota</taxon>
        <taxon>Bacilli</taxon>
        <taxon>Bacillales</taxon>
        <taxon>Paenibacillaceae</taxon>
        <taxon>Paenibacillus</taxon>
    </lineage>
</organism>
<evidence type="ECO:0000256" key="3">
    <source>
        <dbReference type="ARBA" id="ARBA00022448"/>
    </source>
</evidence>
<comment type="caution">
    <text evidence="9">The sequence shown here is derived from an EMBL/GenBank/DDBJ whole genome shotgun (WGS) entry which is preliminary data.</text>
</comment>
<dbReference type="PANTHER" id="PTHR34975">
    <property type="entry name" value="SPORE GERMINATION PROTEIN A2"/>
    <property type="match status" value="1"/>
</dbReference>
<comment type="subcellular location">
    <subcellularLocation>
        <location evidence="1">Membrane</location>
        <topology evidence="1">Multi-pass membrane protein</topology>
    </subcellularLocation>
</comment>
<feature type="transmembrane region" description="Helical" evidence="8">
    <location>
        <begin position="7"/>
        <end position="27"/>
    </location>
</feature>
<dbReference type="InterPro" id="IPR004761">
    <property type="entry name" value="Spore_GerAB"/>
</dbReference>
<name>A0A850EN18_9BACL</name>
<evidence type="ECO:0000256" key="8">
    <source>
        <dbReference type="SAM" id="Phobius"/>
    </source>
</evidence>
<dbReference type="Pfam" id="PF03845">
    <property type="entry name" value="Spore_permease"/>
    <property type="match status" value="1"/>
</dbReference>
<dbReference type="PANTHER" id="PTHR34975:SF2">
    <property type="entry name" value="SPORE GERMINATION PROTEIN A2"/>
    <property type="match status" value="1"/>
</dbReference>
<comment type="similarity">
    <text evidence="2">Belongs to the amino acid-polyamine-organocation (APC) superfamily. Spore germination protein (SGP) (TC 2.A.3.9) family.</text>
</comment>
<dbReference type="Proteomes" id="UP000564806">
    <property type="component" value="Unassembled WGS sequence"/>
</dbReference>
<evidence type="ECO:0000256" key="4">
    <source>
        <dbReference type="ARBA" id="ARBA00022544"/>
    </source>
</evidence>